<evidence type="ECO:0008006" key="5">
    <source>
        <dbReference type="Google" id="ProtNLM"/>
    </source>
</evidence>
<evidence type="ECO:0000313" key="2">
    <source>
        <dbReference type="EMBL" id="MCT4372833.1"/>
    </source>
</evidence>
<dbReference type="EMBL" id="NTHN02000057">
    <property type="protein sequence ID" value="MCT4372833.1"/>
    <property type="molecule type" value="Genomic_DNA"/>
</dbReference>
<dbReference type="GO" id="GO:0015074">
    <property type="term" value="P:DNA integration"/>
    <property type="evidence" value="ECO:0007669"/>
    <property type="project" value="InterPro"/>
</dbReference>
<keyword evidence="4" id="KW-1185">Reference proteome</keyword>
<reference evidence="3" key="1">
    <citation type="submission" date="2017-09" db="EMBL/GenBank/DDBJ databases">
        <title>Yangia sp. SAOS 153D whole genome sequencing.</title>
        <authorList>
            <person name="Verma A."/>
            <person name="Krishnamurthi S."/>
        </authorList>
    </citation>
    <scope>NUCLEOTIDE SEQUENCE [LARGE SCALE GENOMIC DNA]</scope>
    <source>
        <strain evidence="3">SAOS 153D</strain>
    </source>
</reference>
<dbReference type="EMBL" id="NTHN01000084">
    <property type="protein sequence ID" value="PBD19947.1"/>
    <property type="molecule type" value="Genomic_DNA"/>
</dbReference>
<organism evidence="3">
    <name type="scientific">Alloyangia mangrovi</name>
    <dbReference type="NCBI Taxonomy" id="1779329"/>
    <lineage>
        <taxon>Bacteria</taxon>
        <taxon>Pseudomonadati</taxon>
        <taxon>Pseudomonadota</taxon>
        <taxon>Alphaproteobacteria</taxon>
        <taxon>Rhodobacterales</taxon>
        <taxon>Roseobacteraceae</taxon>
        <taxon>Alloyangia</taxon>
    </lineage>
</organism>
<reference evidence="4" key="2">
    <citation type="submission" date="2023-07" db="EMBL/GenBank/DDBJ databases">
        <title>Yangia mangrovi SAOS 153D genome.</title>
        <authorList>
            <person name="Verma A."/>
            <person name="Pal Y."/>
            <person name="Sundharam S."/>
            <person name="Bisht B."/>
            <person name="Srinivasan K."/>
        </authorList>
    </citation>
    <scope>NUCLEOTIDE SEQUENCE [LARGE SCALE GENOMIC DNA]</scope>
    <source>
        <strain evidence="4">SAOS 153D</strain>
    </source>
</reference>
<dbReference type="SUPFAM" id="SSF56349">
    <property type="entry name" value="DNA breaking-rejoining enzymes"/>
    <property type="match status" value="1"/>
</dbReference>
<dbReference type="RefSeq" id="WP_095881554.1">
    <property type="nucleotide sequence ID" value="NZ_NTHN02000057.1"/>
</dbReference>
<reference evidence="2" key="3">
    <citation type="submission" date="2024-05" db="EMBL/GenBank/DDBJ databases">
        <title>Yangia mangrovi SAOS 153D genome.</title>
        <authorList>
            <person name="Verma A."/>
            <person name="Pal Y."/>
            <person name="Sundharam S."/>
            <person name="Bisht B."/>
            <person name="Srinivasan K."/>
        </authorList>
    </citation>
    <scope>NUCLEOTIDE SEQUENCE</scope>
    <source>
        <strain evidence="2">SAOS 153D</strain>
    </source>
</reference>
<dbReference type="Gene3D" id="1.10.443.10">
    <property type="entry name" value="Intergrase catalytic core"/>
    <property type="match status" value="1"/>
</dbReference>
<evidence type="ECO:0000256" key="1">
    <source>
        <dbReference type="ARBA" id="ARBA00023172"/>
    </source>
</evidence>
<dbReference type="InterPro" id="IPR011010">
    <property type="entry name" value="DNA_brk_join_enz"/>
</dbReference>
<dbReference type="GO" id="GO:0006310">
    <property type="term" value="P:DNA recombination"/>
    <property type="evidence" value="ECO:0007669"/>
    <property type="project" value="UniProtKB-KW"/>
</dbReference>
<comment type="caution">
    <text evidence="3">The sequence shown here is derived from an EMBL/GenBank/DDBJ whole genome shotgun (WGS) entry which is preliminary data.</text>
</comment>
<keyword evidence="1" id="KW-0233">DNA recombination</keyword>
<evidence type="ECO:0000313" key="4">
    <source>
        <dbReference type="Proteomes" id="UP000217448"/>
    </source>
</evidence>
<dbReference type="AlphaFoldDB" id="A0A2A3JYP1"/>
<dbReference type="Proteomes" id="UP000217448">
    <property type="component" value="Unassembled WGS sequence"/>
</dbReference>
<accession>A0A2A3JYP1</accession>
<evidence type="ECO:0000313" key="3">
    <source>
        <dbReference type="EMBL" id="PBD19947.1"/>
    </source>
</evidence>
<protein>
    <recommendedName>
        <fullName evidence="5">Tyr recombinase domain-containing protein</fullName>
    </recommendedName>
</protein>
<dbReference type="InterPro" id="IPR013762">
    <property type="entry name" value="Integrase-like_cat_sf"/>
</dbReference>
<sequence length="463" mass="51402">MARKRKFDRETARLWERLTERHPDYPEARRASILSAYRGYRETFGSRLASDAELHAHLVGLFEDKGAQQGYAVAMHLRDALRALGGDDFGARVTRHVRNIQPRSEKDLASEWSSVRGAAERLPAAWRALFLDHVGRCESGREPPGASLSPSTLQGMAEALAGWARFREGDLSEPLTGAELSRYAAHLRDSGLWETAVLSTATKIHMCYRHILAPGGRSHACQTVLKELKGRATAAGPCRKSPSQIVPASLIYRTGLGMMAEVRTGECHDLRAATVYRNGLLLTLAAAVPLRRRALASLDLATSLCLQDCPSIKIDIAGRYLKLRQDRKSYERYQAYLASPVLWDAVQLWSQRFRPMFGGGTALFPSVRLSSEALVPDVLGQVFGDTTEERLGVRVPIHRIRDCVATEAIEEMEHGAGWARHLLDHKSAQTTARFYDHSTGVTATRAFGQLLTKRRSDPVELIL</sequence>
<proteinExistence type="predicted"/>
<name>A0A2A3JYP1_9RHOB</name>
<gene>
    <name evidence="2" type="ORF">CLG85_022005</name>
    <name evidence="3" type="ORF">CLG85_06655</name>
</gene>
<dbReference type="OrthoDB" id="7829643at2"/>
<dbReference type="GO" id="GO:0003677">
    <property type="term" value="F:DNA binding"/>
    <property type="evidence" value="ECO:0007669"/>
    <property type="project" value="InterPro"/>
</dbReference>